<dbReference type="Gene3D" id="1.10.510.10">
    <property type="entry name" value="Transferase(Phosphotransferase) domain 1"/>
    <property type="match status" value="1"/>
</dbReference>
<dbReference type="GO" id="GO:0044773">
    <property type="term" value="P:mitotic DNA damage checkpoint signaling"/>
    <property type="evidence" value="ECO:0007669"/>
    <property type="project" value="TreeGrafter"/>
</dbReference>
<dbReference type="AlphaFoldDB" id="A0AA86R075"/>
<dbReference type="SMART" id="SM00220">
    <property type="entry name" value="S_TKc"/>
    <property type="match status" value="1"/>
</dbReference>
<dbReference type="SUPFAM" id="SSF56112">
    <property type="entry name" value="Protein kinase-like (PK-like)"/>
    <property type="match status" value="1"/>
</dbReference>
<keyword evidence="3" id="KW-0418">Kinase</keyword>
<organism evidence="2">
    <name type="scientific">Hexamita inflata</name>
    <dbReference type="NCBI Taxonomy" id="28002"/>
    <lineage>
        <taxon>Eukaryota</taxon>
        <taxon>Metamonada</taxon>
        <taxon>Diplomonadida</taxon>
        <taxon>Hexamitidae</taxon>
        <taxon>Hexamitinae</taxon>
        <taxon>Hexamita</taxon>
    </lineage>
</organism>
<sequence>MKVQLQDNVVYLDDYSIISVVATGSYATCLKAAHPVHGICALLLSDSKSQLQNRLDLYNFLQPNENIQKLFDLYELILSDDTLHNLNTKFNQVFKQTQFVLSGKFYDTSLSSVFRKCSKQIQFDLVRKLIRSLVPLHAKNVFHMDIKPNNVYVENGSVILADFGEAVKTNQQMFTKTQSAYAPVKDVFKGKVLPEKFDVYCLGAIIYEIISGHTPCIGIEALTEQHNRLVGLYGVVAADLLAGALNAKQDQRCNLKYMLKHPFFNESQNTQLFELIKYKLINPIICPNKISEDNLHIYRCMHKLRCNDDTNNISNTKIQLSLQNMLINNLNLNNELNLNATSLIFLIQLQQSPTLHLKYKCHQTEEIFDRKECFEKQCTSLSFVLTNSNNTSQQTNQISFEDEYKHGISRMDSSFLIQNALVILDDE</sequence>
<dbReference type="EMBL" id="CATOUU010000931">
    <property type="protein sequence ID" value="CAI9960410.1"/>
    <property type="molecule type" value="Genomic_DNA"/>
</dbReference>
<dbReference type="PANTHER" id="PTHR44167:SF24">
    <property type="entry name" value="SERINE_THREONINE-PROTEIN KINASE CHK2"/>
    <property type="match status" value="1"/>
</dbReference>
<accession>A0AA86R075</accession>
<reference evidence="3 4" key="2">
    <citation type="submission" date="2024-07" db="EMBL/GenBank/DDBJ databases">
        <authorList>
            <person name="Akdeniz Z."/>
        </authorList>
    </citation>
    <scope>NUCLEOTIDE SEQUENCE [LARGE SCALE GENOMIC DNA]</scope>
</reference>
<keyword evidence="4" id="KW-1185">Reference proteome</keyword>
<evidence type="ECO:0000313" key="4">
    <source>
        <dbReference type="Proteomes" id="UP001642409"/>
    </source>
</evidence>
<evidence type="ECO:0000313" key="3">
    <source>
        <dbReference type="EMBL" id="CAL5983785.1"/>
    </source>
</evidence>
<dbReference type="InterPro" id="IPR008271">
    <property type="entry name" value="Ser/Thr_kinase_AS"/>
</dbReference>
<gene>
    <name evidence="2" type="ORF">HINF_LOCUS48055</name>
    <name evidence="3" type="ORF">HINF_LOCUS7789</name>
</gene>
<dbReference type="Pfam" id="PF00069">
    <property type="entry name" value="Pkinase"/>
    <property type="match status" value="1"/>
</dbReference>
<dbReference type="EMBL" id="CAXDID020000016">
    <property type="protein sequence ID" value="CAL5983785.1"/>
    <property type="molecule type" value="Genomic_DNA"/>
</dbReference>
<feature type="domain" description="Protein kinase" evidence="1">
    <location>
        <begin position="15"/>
        <end position="264"/>
    </location>
</feature>
<dbReference type="InterPro" id="IPR000719">
    <property type="entry name" value="Prot_kinase_dom"/>
</dbReference>
<protein>
    <submittedName>
        <fullName evidence="3">Kinase</fullName>
    </submittedName>
    <submittedName>
        <fullName evidence="2">ULK</fullName>
    </submittedName>
</protein>
<evidence type="ECO:0000313" key="2">
    <source>
        <dbReference type="EMBL" id="CAI9960410.1"/>
    </source>
</evidence>
<name>A0AA86R075_9EUKA</name>
<proteinExistence type="predicted"/>
<dbReference type="Proteomes" id="UP001642409">
    <property type="component" value="Unassembled WGS sequence"/>
</dbReference>
<dbReference type="GO" id="GO:0005524">
    <property type="term" value="F:ATP binding"/>
    <property type="evidence" value="ECO:0007669"/>
    <property type="project" value="InterPro"/>
</dbReference>
<reference evidence="2" key="1">
    <citation type="submission" date="2023-06" db="EMBL/GenBank/DDBJ databases">
        <authorList>
            <person name="Kurt Z."/>
        </authorList>
    </citation>
    <scope>NUCLEOTIDE SEQUENCE</scope>
</reference>
<keyword evidence="3" id="KW-0808">Transferase</keyword>
<dbReference type="InterPro" id="IPR011009">
    <property type="entry name" value="Kinase-like_dom_sf"/>
</dbReference>
<evidence type="ECO:0000259" key="1">
    <source>
        <dbReference type="PROSITE" id="PS50011"/>
    </source>
</evidence>
<dbReference type="GO" id="GO:0004674">
    <property type="term" value="F:protein serine/threonine kinase activity"/>
    <property type="evidence" value="ECO:0007669"/>
    <property type="project" value="TreeGrafter"/>
</dbReference>
<dbReference type="PROSITE" id="PS00108">
    <property type="entry name" value="PROTEIN_KINASE_ST"/>
    <property type="match status" value="1"/>
</dbReference>
<dbReference type="PROSITE" id="PS50011">
    <property type="entry name" value="PROTEIN_KINASE_DOM"/>
    <property type="match status" value="1"/>
</dbReference>
<dbReference type="GO" id="GO:0005634">
    <property type="term" value="C:nucleus"/>
    <property type="evidence" value="ECO:0007669"/>
    <property type="project" value="TreeGrafter"/>
</dbReference>
<comment type="caution">
    <text evidence="2">The sequence shown here is derived from an EMBL/GenBank/DDBJ whole genome shotgun (WGS) entry which is preliminary data.</text>
</comment>
<dbReference type="PANTHER" id="PTHR44167">
    <property type="entry name" value="OVARIAN-SPECIFIC SERINE/THREONINE-PROTEIN KINASE LOK-RELATED"/>
    <property type="match status" value="1"/>
</dbReference>
<dbReference type="GO" id="GO:0005737">
    <property type="term" value="C:cytoplasm"/>
    <property type="evidence" value="ECO:0007669"/>
    <property type="project" value="TreeGrafter"/>
</dbReference>